<sequence length="551" mass="57519">MSHQHQQQFQFPLQAQQTHPATAAPVQSNAAPSSSSWISDHYSLSHTESAEPSFSGNNTDMFRSSSPLLSFQYSSSPFPSGPVGSATDPPAAGLLAPIVITAAPAVSLVAPRPVRARRHQKSIIAVEAFVPQLQPSPASTNNDPTMIVQGGPFFEPQQYQQPQPQPQPSQPQIQMQTAGSNSSRLNEQHNVVCSELAQLTINSSQRGKIERVGPGNAVTRTHVRAPSAEFADEIPFPSFSSTSTEYADGSSGTSSSSNSINNNNNNTNNITSTIAAPITPISTGLNTGRRRATTHSRSRSRKASLLEHWDIQNIRLSGQDLVGSTDVSLFLPADLGPPPQTPERRIGFHHRTGSGVGAGAGVVGAGPSEGLHVQTSDLAQLQPMQLYSPTSEAVAELFQIMRHTSLAGNNGVGSSSSLLAPAAAPASFSSSSGAWGCWPGTGNGYEGYGEPGFRHLRTPSSSSSSSSLSSNFVGYNSFAMTSNTNSSNVSGYGNSFWSMSSAQSGFVPPSPVSRTSRNPIVENDAFQAGLGGAPSAPTAVGGGIGGFSFPS</sequence>
<evidence type="ECO:0000313" key="3">
    <source>
        <dbReference type="Proteomes" id="UP000398389"/>
    </source>
</evidence>
<evidence type="ECO:0000256" key="1">
    <source>
        <dbReference type="SAM" id="MobiDB-lite"/>
    </source>
</evidence>
<feature type="region of interest" description="Disordered" evidence="1">
    <location>
        <begin position="1"/>
        <end position="32"/>
    </location>
</feature>
<accession>A0A5E8BD18</accession>
<keyword evidence="3" id="KW-1185">Reference proteome</keyword>
<feature type="compositionally biased region" description="Basic residues" evidence="1">
    <location>
        <begin position="288"/>
        <end position="301"/>
    </location>
</feature>
<organism evidence="2 3">
    <name type="scientific">Magnusiomyces paraingens</name>
    <dbReference type="NCBI Taxonomy" id="2606893"/>
    <lineage>
        <taxon>Eukaryota</taxon>
        <taxon>Fungi</taxon>
        <taxon>Dikarya</taxon>
        <taxon>Ascomycota</taxon>
        <taxon>Saccharomycotina</taxon>
        <taxon>Dipodascomycetes</taxon>
        <taxon>Dipodascales</taxon>
        <taxon>Dipodascaceae</taxon>
        <taxon>Magnusiomyces</taxon>
    </lineage>
</organism>
<feature type="compositionally biased region" description="Polar residues" evidence="1">
    <location>
        <begin position="177"/>
        <end position="186"/>
    </location>
</feature>
<dbReference type="GeneID" id="43580974"/>
<reference evidence="2 3" key="1">
    <citation type="submission" date="2019-09" db="EMBL/GenBank/DDBJ databases">
        <authorList>
            <person name="Brejova B."/>
        </authorList>
    </citation>
    <scope>NUCLEOTIDE SEQUENCE [LARGE SCALE GENOMIC DNA]</scope>
</reference>
<dbReference type="EMBL" id="CABVLU010000002">
    <property type="protein sequence ID" value="VVT49203.1"/>
    <property type="molecule type" value="Genomic_DNA"/>
</dbReference>
<dbReference type="RefSeq" id="XP_031852765.1">
    <property type="nucleotide sequence ID" value="XM_031996874.1"/>
</dbReference>
<feature type="compositionally biased region" description="Low complexity" evidence="1">
    <location>
        <begin position="249"/>
        <end position="283"/>
    </location>
</feature>
<feature type="region of interest" description="Disordered" evidence="1">
    <location>
        <begin position="234"/>
        <end position="301"/>
    </location>
</feature>
<name>A0A5E8BD18_9ASCO</name>
<evidence type="ECO:0000313" key="2">
    <source>
        <dbReference type="EMBL" id="VVT49203.1"/>
    </source>
</evidence>
<feature type="region of interest" description="Disordered" evidence="1">
    <location>
        <begin position="151"/>
        <end position="186"/>
    </location>
</feature>
<gene>
    <name evidence="2" type="ORF">SAPINGB_P002154</name>
</gene>
<proteinExistence type="predicted"/>
<dbReference type="Proteomes" id="UP000398389">
    <property type="component" value="Unassembled WGS sequence"/>
</dbReference>
<dbReference type="AlphaFoldDB" id="A0A5E8BD18"/>
<protein>
    <submittedName>
        <fullName evidence="2">Uncharacterized protein</fullName>
    </submittedName>
</protein>